<dbReference type="Gene3D" id="1.10.1370.30">
    <property type="match status" value="1"/>
</dbReference>
<evidence type="ECO:0000313" key="1">
    <source>
        <dbReference type="EMBL" id="RRD31088.1"/>
    </source>
</evidence>
<dbReference type="CDD" id="cd09606">
    <property type="entry name" value="M3B_PepF"/>
    <property type="match status" value="1"/>
</dbReference>
<gene>
    <name evidence="1" type="ORF">EII38_07365</name>
</gene>
<dbReference type="PANTHER" id="PTHR11804">
    <property type="entry name" value="PROTEASE M3 THIMET OLIGOPEPTIDASE-RELATED"/>
    <property type="match status" value="1"/>
</dbReference>
<dbReference type="PANTHER" id="PTHR11804:SF28">
    <property type="entry name" value="OLIGOENDOPEPTIDASE F"/>
    <property type="match status" value="1"/>
</dbReference>
<proteinExistence type="predicted"/>
<dbReference type="InterPro" id="IPR011976">
    <property type="entry name" value="Pept_M3B_oligopep-rel"/>
</dbReference>
<dbReference type="NCBIfam" id="TIGR02289">
    <property type="entry name" value="M3_not_pepF"/>
    <property type="match status" value="1"/>
</dbReference>
<accession>A0A3P1VBG0</accession>
<sequence length="565" mass="66291">MKFADYRYTRPDYESIKAKMADLTNRLTHAASAEETRQIVQDITAISSTVDTQMNIWSIRHSIDMQDEFYNEETKFWNEHSPLFDELWTNYYRVIVESPYRTNLADLLPETFFMLAENQLQTFSSEAIPLFQKQNELVDQYNNLMATAQLNFNGQTYNLSQMGPFTQSTDRAIRKEASETVTSFFEEKEADFDAVYDQLVKVRHEIATTLGFKDYVEYGYKMMNRFDYNRDMVKIYREEILKHVVPVVEKLRQRQAKRIQVPELKYYDLLLEYLDGNATPKGSPEELVAQAQKMYQELSPETGQFFDFMVEHDLLDLLAKEGKDTGGYCTYIADYQSPFIFANFNGTSADIDVLTHEAGHAFQVFRSRWIQCPEVIWPTYESCEIHSMSMEFITWPWMNHFFKEQVDKYKFSHLSSTLFFLPYGVLVDHFQHEVYEHPEMTPAERKATWKRLADLYLPDRDYSESDFLSRGGFWFRQGHIFASPFYYIDYTLAQVCALQFWKRTQVDHDATAWEDYLRICDLGGSKSFLQIVEAANLQSPFKEGALEATVKAANDWLNAIDDKAL</sequence>
<evidence type="ECO:0000313" key="2">
    <source>
        <dbReference type="Proteomes" id="UP000281771"/>
    </source>
</evidence>
<comment type="caution">
    <text evidence="1">The sequence shown here is derived from an EMBL/GenBank/DDBJ whole genome shotgun (WGS) entry which is preliminary data.</text>
</comment>
<reference evidence="1 2" key="1">
    <citation type="submission" date="2018-11" db="EMBL/GenBank/DDBJ databases">
        <title>Genomes From Bacteria Associated with the Canine Oral Cavity: a Test Case for Automated Genome-Based Taxonomic Assignment.</title>
        <authorList>
            <person name="Coil D.A."/>
            <person name="Jospin G."/>
            <person name="Darling A.E."/>
            <person name="Wallis C."/>
            <person name="Davis I.J."/>
            <person name="Harris S."/>
            <person name="Eisen J.A."/>
            <person name="Holcombe L.J."/>
            <person name="O'Flynn C."/>
        </authorList>
    </citation>
    <scope>NUCLEOTIDE SEQUENCE [LARGE SCALE GENOMIC DNA]</scope>
    <source>
        <strain evidence="1 2">OH4621_COT-116</strain>
    </source>
</reference>
<dbReference type="InterPro" id="IPR045090">
    <property type="entry name" value="Pept_M3A_M3B"/>
</dbReference>
<dbReference type="STRING" id="1123309.GCA_000377005_01883"/>
<name>A0A3P1VBG0_9STRE</name>
<dbReference type="GO" id="GO:0004222">
    <property type="term" value="F:metalloendopeptidase activity"/>
    <property type="evidence" value="ECO:0007669"/>
    <property type="project" value="InterPro"/>
</dbReference>
<dbReference type="AlphaFoldDB" id="A0A3P1VBG0"/>
<dbReference type="Proteomes" id="UP000281771">
    <property type="component" value="Unassembled WGS sequence"/>
</dbReference>
<protein>
    <submittedName>
        <fullName evidence="1">M3 family oligoendopeptidase</fullName>
    </submittedName>
</protein>
<keyword evidence="2" id="KW-1185">Reference proteome</keyword>
<dbReference type="SUPFAM" id="SSF55486">
    <property type="entry name" value="Metalloproteases ('zincins'), catalytic domain"/>
    <property type="match status" value="1"/>
</dbReference>
<organism evidence="1 2">
    <name type="scientific">Streptococcus minor</name>
    <dbReference type="NCBI Taxonomy" id="229549"/>
    <lineage>
        <taxon>Bacteria</taxon>
        <taxon>Bacillati</taxon>
        <taxon>Bacillota</taxon>
        <taxon>Bacilli</taxon>
        <taxon>Lactobacillales</taxon>
        <taxon>Streptococcaceae</taxon>
        <taxon>Streptococcus</taxon>
    </lineage>
</organism>
<dbReference type="RefSeq" id="WP_124777345.1">
    <property type="nucleotide sequence ID" value="NZ_RQZA01000006.1"/>
</dbReference>
<dbReference type="GO" id="GO:0006508">
    <property type="term" value="P:proteolysis"/>
    <property type="evidence" value="ECO:0007669"/>
    <property type="project" value="InterPro"/>
</dbReference>
<dbReference type="EMBL" id="RQZA01000006">
    <property type="protein sequence ID" value="RRD31088.1"/>
    <property type="molecule type" value="Genomic_DNA"/>
</dbReference>
<dbReference type="GO" id="GO:0006518">
    <property type="term" value="P:peptide metabolic process"/>
    <property type="evidence" value="ECO:0007669"/>
    <property type="project" value="TreeGrafter"/>
</dbReference>